<sequence length="68" mass="7703">MSSSDAAIRSSWESQVKKLEILFYNSTSFPKYTKVAGGSPRFNMAMISVRDDQLQWELGSLAIPSWTR</sequence>
<keyword evidence="2" id="KW-1185">Reference proteome</keyword>
<dbReference type="Proteomes" id="UP000195402">
    <property type="component" value="Unassembled WGS sequence"/>
</dbReference>
<protein>
    <submittedName>
        <fullName evidence="1">Uncharacterized protein</fullName>
    </submittedName>
</protein>
<comment type="caution">
    <text evidence="1">The sequence shown here is derived from an EMBL/GenBank/DDBJ whole genome shotgun (WGS) entry which is preliminary data.</text>
</comment>
<evidence type="ECO:0000313" key="1">
    <source>
        <dbReference type="EMBL" id="OVA15850.1"/>
    </source>
</evidence>
<proteinExistence type="predicted"/>
<accession>A0A200QZL1</accession>
<dbReference type="AlphaFoldDB" id="A0A200QZL1"/>
<gene>
    <name evidence="1" type="ORF">BVC80_1825g107</name>
</gene>
<dbReference type="EMBL" id="MVGT01000732">
    <property type="protein sequence ID" value="OVA15850.1"/>
    <property type="molecule type" value="Genomic_DNA"/>
</dbReference>
<reference evidence="1 2" key="1">
    <citation type="journal article" date="2017" name="Mol. Plant">
        <title>The Genome of Medicinal Plant Macleaya cordata Provides New Insights into Benzylisoquinoline Alkaloids Metabolism.</title>
        <authorList>
            <person name="Liu X."/>
            <person name="Liu Y."/>
            <person name="Huang P."/>
            <person name="Ma Y."/>
            <person name="Qing Z."/>
            <person name="Tang Q."/>
            <person name="Cao H."/>
            <person name="Cheng P."/>
            <person name="Zheng Y."/>
            <person name="Yuan Z."/>
            <person name="Zhou Y."/>
            <person name="Liu J."/>
            <person name="Tang Z."/>
            <person name="Zhuo Y."/>
            <person name="Zhang Y."/>
            <person name="Yu L."/>
            <person name="Huang J."/>
            <person name="Yang P."/>
            <person name="Peng Q."/>
            <person name="Zhang J."/>
            <person name="Jiang W."/>
            <person name="Zhang Z."/>
            <person name="Lin K."/>
            <person name="Ro D.K."/>
            <person name="Chen X."/>
            <person name="Xiong X."/>
            <person name="Shang Y."/>
            <person name="Huang S."/>
            <person name="Zeng J."/>
        </authorList>
    </citation>
    <scope>NUCLEOTIDE SEQUENCE [LARGE SCALE GENOMIC DNA]</scope>
    <source>
        <strain evidence="2">cv. BLH2017</strain>
        <tissue evidence="1">Root</tissue>
    </source>
</reference>
<organism evidence="1 2">
    <name type="scientific">Macleaya cordata</name>
    <name type="common">Five-seeded plume-poppy</name>
    <name type="synonym">Bocconia cordata</name>
    <dbReference type="NCBI Taxonomy" id="56857"/>
    <lineage>
        <taxon>Eukaryota</taxon>
        <taxon>Viridiplantae</taxon>
        <taxon>Streptophyta</taxon>
        <taxon>Embryophyta</taxon>
        <taxon>Tracheophyta</taxon>
        <taxon>Spermatophyta</taxon>
        <taxon>Magnoliopsida</taxon>
        <taxon>Ranunculales</taxon>
        <taxon>Papaveraceae</taxon>
        <taxon>Papaveroideae</taxon>
        <taxon>Macleaya</taxon>
    </lineage>
</organism>
<name>A0A200QZL1_MACCD</name>
<dbReference type="InParanoid" id="A0A200QZL1"/>
<evidence type="ECO:0000313" key="2">
    <source>
        <dbReference type="Proteomes" id="UP000195402"/>
    </source>
</evidence>